<dbReference type="SUPFAM" id="SSF51730">
    <property type="entry name" value="FAD-linked oxidoreductase"/>
    <property type="match status" value="1"/>
</dbReference>
<feature type="domain" description="Aldehyde dehydrogenase" evidence="10">
    <location>
        <begin position="515"/>
        <end position="936"/>
    </location>
</feature>
<dbReference type="RefSeq" id="WP_121927700.1">
    <property type="nucleotide sequence ID" value="NZ_REGC01000004.1"/>
</dbReference>
<comment type="pathway">
    <text evidence="1">Amino-acid degradation; L-proline degradation into L-glutamate; L-glutamate from L-proline: step 2/2.</text>
</comment>
<sequence length="1146" mass="125791">MTSPAYTRTPLSDDVEAVLPAAIKRAQGWLASTADEKDKATEQLAELLRDDNGVKFTMDFVDRVMRPEDDKVAAKALKDISSQYDPSFLGSLNGALVGAGGFFGPILPNLVMPVARLYMRKMVGHLVLDAESDALNDTLEKAAASGEQLNLNLLGEAVLGEEEAKSRTRRTLELIKNPRVTYVSVKASSMVAQLNHWDIGSSVERLKNRLRPLYQEAARRDPQVFINMDMEEYHDLHLTLRLFKSLMSEPEFKNLESGIVLQAYLPDTFDALQDIAEFAKQRVAEGGAKVKVRIVKGANLSMETTESEVHDWPLATYTNKLDVDANYYRLLDFILQEEYADCIRIGVASHNLYTAALAYELGVKRGVLHMLDSEMLQGMSPAQQAAVRTVYEGRQILYTPVVHADDFDVAVSYLVRRLEENSAPQNFLYALFAPGEEALASQEETFRKAVAQRWDTFAGSRRTQNRLEDSGRQAPDSGRFRNEPDTDPALAPNRTWAKRALANDPGEHGVSEVTDPSAVDSYVTRAKKLGAEWGKRPAAERAAALEAVADQLASQRGDFISVAAYEANKTVTQTDPEVSEAIDFCTYYGQSARFLEAAHSEFHPHTVTVVTPPWNFPIAIPTGGIAASLAAGSAVIVKPAPQVVHCGKMVVEAFRTALEAEGLDPDLVQLVLTDEADAGKALLSHDDVDNIILTGASDTGALFRSWKPKMNIMAETSGKNALVITPAADPDRAIQDLYNSAFGHSGQKCSAASLVIFVGAAGKSERLREQLLDAVKTLKPGPGYDITTTMNGLAEKPSEKLLRGLTQLEPGEKWLLKPEKLNEEGTLWSPGIRDNVQPGSWYHKNECFGPILGIMYADTLEEAIAWQNSTGYGLTGGIHSLDDAEIQYWIDNVEVGNAYVNRGITGAIVQRQSFGGWKKSVMGPGAKAGGPNYVAQMGTWTDGELKPRDVDIAPASVKILQRLRDELSDELSKDDVQWLWRAAELDRIAWLEEFGRTHDRTALVSEANRFRYRPLLTKLRVRVGENYKLRDVARQVLAAGITGTETEISAAPEVAAQLQNLGFDVESISEGSFAAAVANDESSRVRALGTVPDSVYEAAVRSNSVVLDQPVLADGRRELLPYLLEQAVSVTMHRFGIIRNVGNLRD</sequence>
<dbReference type="GO" id="GO:0004657">
    <property type="term" value="F:proline dehydrogenase activity"/>
    <property type="evidence" value="ECO:0007669"/>
    <property type="project" value="InterPro"/>
</dbReference>
<evidence type="ECO:0000256" key="1">
    <source>
        <dbReference type="ARBA" id="ARBA00004786"/>
    </source>
</evidence>
<evidence type="ECO:0000256" key="7">
    <source>
        <dbReference type="PROSITE-ProRule" id="PRU10007"/>
    </source>
</evidence>
<dbReference type="PROSITE" id="PS00070">
    <property type="entry name" value="ALDEHYDE_DEHYDR_CYS"/>
    <property type="match status" value="1"/>
</dbReference>
<keyword evidence="3 8" id="KW-0560">Oxidoreductase</keyword>
<protein>
    <recommendedName>
        <fullName evidence="2">L-glutamate gamma-semialdehyde dehydrogenase</fullName>
        <ecNumber evidence="2">1.2.1.88</ecNumber>
    </recommendedName>
</protein>
<keyword evidence="4" id="KW-0520">NAD</keyword>
<evidence type="ECO:0000313" key="12">
    <source>
        <dbReference type="EMBL" id="RMB62686.1"/>
    </source>
</evidence>
<accession>A0A3M0GZC9</accession>
<evidence type="ECO:0000256" key="5">
    <source>
        <dbReference type="ARBA" id="ARBA00048142"/>
    </source>
</evidence>
<comment type="catalytic activity">
    <reaction evidence="5">
        <text>L-glutamate 5-semialdehyde + NAD(+) + H2O = L-glutamate + NADH + 2 H(+)</text>
        <dbReference type="Rhea" id="RHEA:30235"/>
        <dbReference type="ChEBI" id="CHEBI:15377"/>
        <dbReference type="ChEBI" id="CHEBI:15378"/>
        <dbReference type="ChEBI" id="CHEBI:29985"/>
        <dbReference type="ChEBI" id="CHEBI:57540"/>
        <dbReference type="ChEBI" id="CHEBI:57945"/>
        <dbReference type="ChEBI" id="CHEBI:58066"/>
        <dbReference type="EC" id="1.2.1.88"/>
    </reaction>
</comment>
<dbReference type="Proteomes" id="UP000270649">
    <property type="component" value="Unassembled WGS sequence"/>
</dbReference>
<comment type="caution">
    <text evidence="12">The sequence shown here is derived from an EMBL/GenBank/DDBJ whole genome shotgun (WGS) entry which is preliminary data.</text>
</comment>
<evidence type="ECO:0000256" key="8">
    <source>
        <dbReference type="RuleBase" id="RU003345"/>
    </source>
</evidence>
<evidence type="ECO:0000256" key="6">
    <source>
        <dbReference type="PIRSR" id="PIRSR000197-1"/>
    </source>
</evidence>
<dbReference type="Gene3D" id="3.40.605.10">
    <property type="entry name" value="Aldehyde Dehydrogenase, Chain A, domain 1"/>
    <property type="match status" value="1"/>
</dbReference>
<dbReference type="EMBL" id="REGC01000004">
    <property type="protein sequence ID" value="RMB62686.1"/>
    <property type="molecule type" value="Genomic_DNA"/>
</dbReference>
<evidence type="ECO:0000259" key="11">
    <source>
        <dbReference type="Pfam" id="PF01619"/>
    </source>
</evidence>
<dbReference type="Pfam" id="PF00171">
    <property type="entry name" value="Aldedh"/>
    <property type="match status" value="1"/>
</dbReference>
<evidence type="ECO:0000256" key="2">
    <source>
        <dbReference type="ARBA" id="ARBA00012884"/>
    </source>
</evidence>
<feature type="active site" evidence="6">
    <location>
        <position position="749"/>
    </location>
</feature>
<dbReference type="InterPro" id="IPR015590">
    <property type="entry name" value="Aldehyde_DH_dom"/>
</dbReference>
<dbReference type="PANTHER" id="PTHR42862:SF1">
    <property type="entry name" value="DELTA-1-PYRROLINE-5-CARBOXYLATE DEHYDROGENASE 2, ISOFORM A-RELATED"/>
    <property type="match status" value="1"/>
</dbReference>
<feature type="region of interest" description="Disordered" evidence="9">
    <location>
        <begin position="460"/>
        <end position="491"/>
    </location>
</feature>
<dbReference type="InterPro" id="IPR029041">
    <property type="entry name" value="FAD-linked_oxidoreductase-like"/>
</dbReference>
<dbReference type="Gene3D" id="3.40.309.10">
    <property type="entry name" value="Aldehyde Dehydrogenase, Chain A, domain 2"/>
    <property type="match status" value="1"/>
</dbReference>
<dbReference type="Pfam" id="PF01619">
    <property type="entry name" value="Pro_dh"/>
    <property type="match status" value="1"/>
</dbReference>
<dbReference type="GO" id="GO:0009898">
    <property type="term" value="C:cytoplasmic side of plasma membrane"/>
    <property type="evidence" value="ECO:0007669"/>
    <property type="project" value="TreeGrafter"/>
</dbReference>
<dbReference type="InterPro" id="IPR025703">
    <property type="entry name" value="Bifunct_PutA"/>
</dbReference>
<feature type="domain" description="Proline dehydrogenase" evidence="11">
    <location>
        <begin position="137"/>
        <end position="428"/>
    </location>
</feature>
<evidence type="ECO:0000256" key="9">
    <source>
        <dbReference type="SAM" id="MobiDB-lite"/>
    </source>
</evidence>
<evidence type="ECO:0000259" key="10">
    <source>
        <dbReference type="Pfam" id="PF00171"/>
    </source>
</evidence>
<reference evidence="12 13" key="1">
    <citation type="submission" date="2018-10" db="EMBL/GenBank/DDBJ databases">
        <title>Corynebacterium macginleyi genome sequencing and assembly of the type strain and two clinical samples.</title>
        <authorList>
            <person name="Bernier A.-M."/>
            <person name="Bernard K."/>
        </authorList>
    </citation>
    <scope>NUCLEOTIDE SEQUENCE [LARGE SCALE GENOMIC DNA]</scope>
    <source>
        <strain evidence="12 13">NML 120205</strain>
    </source>
</reference>
<dbReference type="InterPro" id="IPR016160">
    <property type="entry name" value="Ald_DH_CS_CYS"/>
</dbReference>
<dbReference type="InterPro" id="IPR029510">
    <property type="entry name" value="Ald_DH_CS_GLU"/>
</dbReference>
<evidence type="ECO:0000313" key="13">
    <source>
        <dbReference type="Proteomes" id="UP000270649"/>
    </source>
</evidence>
<dbReference type="GO" id="GO:0003842">
    <property type="term" value="F:L-glutamate gamma-semialdehyde dehydrogenase activity"/>
    <property type="evidence" value="ECO:0007669"/>
    <property type="project" value="UniProtKB-EC"/>
</dbReference>
<dbReference type="EC" id="1.2.1.88" evidence="2"/>
<dbReference type="PROSITE" id="PS00687">
    <property type="entry name" value="ALDEHYDE_DEHYDR_GLU"/>
    <property type="match status" value="1"/>
</dbReference>
<feature type="active site" evidence="6 7">
    <location>
        <position position="715"/>
    </location>
</feature>
<gene>
    <name evidence="12" type="ORF">D9543_05105</name>
</gene>
<dbReference type="Gene3D" id="3.20.20.220">
    <property type="match status" value="1"/>
</dbReference>
<dbReference type="SUPFAM" id="SSF53720">
    <property type="entry name" value="ALDH-like"/>
    <property type="match status" value="1"/>
</dbReference>
<evidence type="ECO:0000256" key="4">
    <source>
        <dbReference type="ARBA" id="ARBA00023027"/>
    </source>
</evidence>
<dbReference type="PANTHER" id="PTHR42862">
    <property type="entry name" value="DELTA-1-PYRROLINE-5-CARBOXYLATE DEHYDROGENASE 1, ISOFORM A-RELATED"/>
    <property type="match status" value="1"/>
</dbReference>
<dbReference type="InterPro" id="IPR050485">
    <property type="entry name" value="Proline_metab_enzyme"/>
</dbReference>
<dbReference type="AlphaFoldDB" id="A0A3M0GZC9"/>
<dbReference type="PIRSF" id="PIRSF000197">
    <property type="entry name" value="Bifunct_PutA"/>
    <property type="match status" value="1"/>
</dbReference>
<dbReference type="InterPro" id="IPR002872">
    <property type="entry name" value="Proline_DH_dom"/>
</dbReference>
<dbReference type="InterPro" id="IPR016163">
    <property type="entry name" value="Ald_DH_C"/>
</dbReference>
<name>A0A3M0GZC9_9CORY</name>
<dbReference type="InterPro" id="IPR016161">
    <property type="entry name" value="Ald_DH/histidinol_DH"/>
</dbReference>
<organism evidence="12 13">
    <name type="scientific">Corynebacterium macginleyi</name>
    <dbReference type="NCBI Taxonomy" id="38290"/>
    <lineage>
        <taxon>Bacteria</taxon>
        <taxon>Bacillati</taxon>
        <taxon>Actinomycetota</taxon>
        <taxon>Actinomycetes</taxon>
        <taxon>Mycobacteriales</taxon>
        <taxon>Corynebacteriaceae</taxon>
        <taxon>Corynebacterium</taxon>
    </lineage>
</organism>
<proteinExistence type="inferred from homology"/>
<comment type="similarity">
    <text evidence="8">Belongs to the aldehyde dehydrogenase family.</text>
</comment>
<dbReference type="GO" id="GO:0010133">
    <property type="term" value="P:L-proline catabolic process to L-glutamate"/>
    <property type="evidence" value="ECO:0007669"/>
    <property type="project" value="InterPro"/>
</dbReference>
<dbReference type="InterPro" id="IPR016162">
    <property type="entry name" value="Ald_DH_N"/>
</dbReference>
<evidence type="ECO:0000256" key="3">
    <source>
        <dbReference type="ARBA" id="ARBA00023002"/>
    </source>
</evidence>
<dbReference type="GO" id="GO:0003700">
    <property type="term" value="F:DNA-binding transcription factor activity"/>
    <property type="evidence" value="ECO:0007669"/>
    <property type="project" value="InterPro"/>
</dbReference>